<dbReference type="InterPro" id="IPR013425">
    <property type="entry name" value="Autotrns_rpt"/>
</dbReference>
<comment type="caution">
    <text evidence="4">The sequence shown here is derived from an EMBL/GenBank/DDBJ whole genome shotgun (WGS) entry which is preliminary data.</text>
</comment>
<evidence type="ECO:0000256" key="1">
    <source>
        <dbReference type="ARBA" id="ARBA00022729"/>
    </source>
</evidence>
<evidence type="ECO:0000313" key="4">
    <source>
        <dbReference type="EMBL" id="RST87846.1"/>
    </source>
</evidence>
<dbReference type="InterPro" id="IPR036709">
    <property type="entry name" value="Autotransporte_beta_dom_sf"/>
</dbReference>
<feature type="non-terminal residue" evidence="4">
    <location>
        <position position="1"/>
    </location>
</feature>
<feature type="region of interest" description="Disordered" evidence="2">
    <location>
        <begin position="1"/>
        <end position="24"/>
    </location>
</feature>
<dbReference type="Proteomes" id="UP000278398">
    <property type="component" value="Unassembled WGS sequence"/>
</dbReference>
<dbReference type="EMBL" id="RWKW01000010">
    <property type="protein sequence ID" value="RST87846.1"/>
    <property type="molecule type" value="Genomic_DNA"/>
</dbReference>
<dbReference type="NCBIfam" id="TIGR02601">
    <property type="entry name" value="autotrns_rpt"/>
    <property type="match status" value="1"/>
</dbReference>
<dbReference type="SUPFAM" id="SSF103515">
    <property type="entry name" value="Autotransporter"/>
    <property type="match status" value="1"/>
</dbReference>
<organism evidence="4 5">
    <name type="scientific">Aquibium carbonis</name>
    <dbReference type="NCBI Taxonomy" id="2495581"/>
    <lineage>
        <taxon>Bacteria</taxon>
        <taxon>Pseudomonadati</taxon>
        <taxon>Pseudomonadota</taxon>
        <taxon>Alphaproteobacteria</taxon>
        <taxon>Hyphomicrobiales</taxon>
        <taxon>Phyllobacteriaceae</taxon>
        <taxon>Aquibium</taxon>
    </lineage>
</organism>
<proteinExistence type="predicted"/>
<reference evidence="4 5" key="1">
    <citation type="submission" date="2018-12" db="EMBL/GenBank/DDBJ databases">
        <title>Mesorhizobium carbonis sp. nov., isolated from coal mine water.</title>
        <authorList>
            <person name="Xin W."/>
            <person name="Xu Z."/>
            <person name="Xiang F."/>
            <person name="Zhang J."/>
            <person name="Xi L."/>
            <person name="Liu J."/>
        </authorList>
    </citation>
    <scope>NUCLEOTIDE SEQUENCE [LARGE SCALE GENOMIC DNA]</scope>
    <source>
        <strain evidence="4 5">B2.3</strain>
    </source>
</reference>
<evidence type="ECO:0000313" key="5">
    <source>
        <dbReference type="Proteomes" id="UP000278398"/>
    </source>
</evidence>
<keyword evidence="1" id="KW-0732">Signal</keyword>
<feature type="domain" description="Autotransporter" evidence="3">
    <location>
        <begin position="1132"/>
        <end position="1389"/>
    </location>
</feature>
<name>A0A3S0A9M6_9HYPH</name>
<feature type="compositionally biased region" description="Gly residues" evidence="2">
    <location>
        <begin position="1"/>
        <end position="13"/>
    </location>
</feature>
<dbReference type="InterPro" id="IPR005546">
    <property type="entry name" value="Autotransporte_beta"/>
</dbReference>
<dbReference type="InterPro" id="IPR011050">
    <property type="entry name" value="Pectin_lyase_fold/virulence"/>
</dbReference>
<dbReference type="RefSeq" id="WP_425358792.1">
    <property type="nucleotide sequence ID" value="NZ_RWKW01000010.1"/>
</dbReference>
<accession>A0A3S0A9M6</accession>
<dbReference type="SUPFAM" id="SSF51126">
    <property type="entry name" value="Pectin lyase-like"/>
    <property type="match status" value="3"/>
</dbReference>
<dbReference type="Gene3D" id="2.40.128.130">
    <property type="entry name" value="Autotransporter beta-domain"/>
    <property type="match status" value="1"/>
</dbReference>
<sequence length="1389" mass="138137">GSGGKAGFGGGVGSTADGTPTGTGGGGGSAYGGAIFVQSGGTVNITGNVTFDGNSVYGGSSQNGGTAGQAAGTDLFMMKGSTVNLNAGAGNTITFNGTIADDSAASITGNPIASGNGAGINIQSGLVVFNGVNTYTGQTRISGGVLDADDGTGIHKDSNINLAGGVLQTSGTFDRHLGVGAGRIQWTESGGFAAIDGDLTVRLNNGASLTWASGSFVTDGSSLLFGSDSADSDVYFKNAINLNGGTRTIINNGGLLGENIAYLDGILSNGSLILGDGNTVGTITMTADNSYAGTTEVKDGTTLVLKGAADISESSQVTIDGTLDMSGANGDRSMTTLAGGGDVALGANTLIVSNGSTDFSGVISGSGGLTIEDGAQTLSGVNTYTGETRIDDIAKLILSGDGSIEDSVEVIVDGEFDIASTNAGATIVTLSGSGDVTLGAQTLVISDGSTEFSGVIAGTGGFTVDGGTQTLTGENSYSGTTTIATDAKLVLSGGGSIENSAEVAVEGEFDIAGTTSGATIVTLSGGGDVTLGDRTLVVSNGSTDFSGVIAGTGGFSVDGGTQTLSGVNSYTGQTGVSSGAKLVLDGEGSIEESVVVTVDGELDIAGADTDASIVTLAGAGTVTLGDNTLILTDASTTFSGVIAGNGGLTVSGGEQTLTGISVYTGATTIDEDTTLFIADGGSIAASSSVDVAGTFDIASALAGIDIVTLSGDGTVELGANRLKLTNASTTFSGAINGSGGFEVGGGSLTLDEVASQTGLIASSGGTIIVDGGSVAGGANLSALSVVNGGTITTEGTSLSTDRSLAYAYFDEAGGIANITLGAGTTITGDDGTLLLVARDGLGSDGIVNFVIASNTVVAGDIFDTDTKTGSGGTKVTISAGTSWAGLVNGAGFFIQEGANADFADGSTIVGGLTAEAGSTVQGGTLGGALQVTGDAVVNDGAIIGNIFFMGDLALSGFLSPGYSPGVVNVSGNLNLDTANSLFEIVYGSASYVPGVHYDQTNVGGDATGDLAVMLARDNSTRGDALGNLDEIELIRIGGSDADANIYRAARFTQNGHEIVLTRSVRDADPTAIVPETGGWTEEQLFGAGAMIVYGVGSIIQDETYALSVLESSIRSASLDILGSKVDRRGLGNGDDMQTSFMRVGGRSTEIEDATSHTQQVFYTQFGTDVLRSENFRAGILASYGRSDSDVTTETGVAGMTGNLYAAGVTANWSNERAYLDAVAQYGASNWTVNPTAATATTLDAQTATVLVEAGVTFGGETMRLTPWGQFAYQNTTVTDLSSNWVDEVRFGTGDAMSVRGGLRAEGHFESVSTFADFAVAHDLTSQETVTVDNFAYTTGTGGTALELALGIETSISDSVNLSSSFSGRYGVQDLDLVGYQGQARLTVAW</sequence>
<dbReference type="Pfam" id="PF12951">
    <property type="entry name" value="PATR"/>
    <property type="match status" value="5"/>
</dbReference>
<keyword evidence="5" id="KW-1185">Reference proteome</keyword>
<protein>
    <recommendedName>
        <fullName evidence="3">Autotransporter domain-containing protein</fullName>
    </recommendedName>
</protein>
<evidence type="ECO:0000259" key="3">
    <source>
        <dbReference type="PROSITE" id="PS51208"/>
    </source>
</evidence>
<dbReference type="PROSITE" id="PS51208">
    <property type="entry name" value="AUTOTRANSPORTER"/>
    <property type="match status" value="1"/>
</dbReference>
<gene>
    <name evidence="4" type="ORF">EJC49_03735</name>
</gene>
<evidence type="ECO:0000256" key="2">
    <source>
        <dbReference type="SAM" id="MobiDB-lite"/>
    </source>
</evidence>
<dbReference type="SMART" id="SM00869">
    <property type="entry name" value="Autotransporter"/>
    <property type="match status" value="1"/>
</dbReference>